<organism evidence="10 11">
    <name type="scientific">Hallerella porci</name>
    <dbReference type="NCBI Taxonomy" id="1945871"/>
    <lineage>
        <taxon>Bacteria</taxon>
        <taxon>Pseudomonadati</taxon>
        <taxon>Fibrobacterota</taxon>
        <taxon>Fibrobacteria</taxon>
        <taxon>Fibrobacterales</taxon>
        <taxon>Fibrobacteraceae</taxon>
        <taxon>Hallerella</taxon>
    </lineage>
</organism>
<keyword evidence="6 8" id="KW-0413">Isomerase</keyword>
<feature type="site" description="Could be important to modulate the pK values of the two catalytic cysteine residues" evidence="8">
    <location>
        <position position="207"/>
    </location>
</feature>
<dbReference type="HAMAP" id="MF_00197">
    <property type="entry name" value="DAP_epimerase"/>
    <property type="match status" value="1"/>
</dbReference>
<feature type="active site" description="Proton acceptor" evidence="8">
    <location>
        <position position="216"/>
    </location>
</feature>
<keyword evidence="5 8" id="KW-0457">Lysine biosynthesis</keyword>
<feature type="active site" evidence="9">
    <location>
        <position position="73"/>
    </location>
</feature>
<comment type="subunit">
    <text evidence="8">Homodimer.</text>
</comment>
<feature type="binding site" evidence="8">
    <location>
        <position position="156"/>
    </location>
    <ligand>
        <name>substrate</name>
    </ligand>
</feature>
<feature type="binding site" evidence="8">
    <location>
        <position position="13"/>
    </location>
    <ligand>
        <name>substrate</name>
    </ligand>
</feature>
<keyword evidence="8" id="KW-0963">Cytoplasm</keyword>
<dbReference type="PANTHER" id="PTHR31689:SF0">
    <property type="entry name" value="DIAMINOPIMELATE EPIMERASE"/>
    <property type="match status" value="1"/>
</dbReference>
<gene>
    <name evidence="8" type="primary">dapF</name>
    <name evidence="10" type="ORF">B0H50_11025</name>
</gene>
<dbReference type="NCBIfam" id="TIGR00652">
    <property type="entry name" value="DapF"/>
    <property type="match status" value="1"/>
</dbReference>
<evidence type="ECO:0000256" key="6">
    <source>
        <dbReference type="ARBA" id="ARBA00023235"/>
    </source>
</evidence>
<evidence type="ECO:0000256" key="3">
    <source>
        <dbReference type="ARBA" id="ARBA00013080"/>
    </source>
</evidence>
<evidence type="ECO:0000313" key="10">
    <source>
        <dbReference type="EMBL" id="PWL01860.1"/>
    </source>
</evidence>
<dbReference type="PROSITE" id="PS01326">
    <property type="entry name" value="DAP_EPIMERASE"/>
    <property type="match status" value="1"/>
</dbReference>
<sequence length="273" mass="30108">MKLSFTKMQGAGNDYIYVDNRQNIVADPASVSRKISDRHFGVGSDGLVLICKSDIADVRMRMFNPDGSESEMCGNASRCVARFAWERFFNKSKDEFDLETGAGIKHIVIHRDGENFKSATVDMGDPILTPAEIPVAAASNKIQIDGRDFTCVSMGNPHAVTFVDSVQTAPVHTKGPDYEIDKIFPRKANIEFVEVLSKNHAKMRVWERGTGETLACGTGSCASLVACVLNEKTDREIDLDLLGGTLHIEWRKDNSHVMMTGPAEFVFEGTIEI</sequence>
<dbReference type="Pfam" id="PF01678">
    <property type="entry name" value="DAP_epimerase"/>
    <property type="match status" value="2"/>
</dbReference>
<evidence type="ECO:0000256" key="2">
    <source>
        <dbReference type="ARBA" id="ARBA00010219"/>
    </source>
</evidence>
<comment type="similarity">
    <text evidence="2 8">Belongs to the diaminopimelate epimerase family.</text>
</comment>
<keyword evidence="11" id="KW-1185">Reference proteome</keyword>
<proteinExistence type="inferred from homology"/>
<feature type="site" description="Could be important to modulate the pK values of the two catalytic cysteine residues" evidence="8">
    <location>
        <position position="158"/>
    </location>
</feature>
<reference evidence="10 11" key="1">
    <citation type="submission" date="2018-05" db="EMBL/GenBank/DDBJ databases">
        <title>Animal gut microbial communities from fecal samples from Wisconsin, USA.</title>
        <authorList>
            <person name="Neumann A."/>
        </authorList>
    </citation>
    <scope>NUCLEOTIDE SEQUENCE [LARGE SCALE GENOMIC DNA]</scope>
    <source>
        <strain evidence="10 11">UWS4</strain>
    </source>
</reference>
<evidence type="ECO:0000256" key="7">
    <source>
        <dbReference type="ARBA" id="ARBA00051712"/>
    </source>
</evidence>
<evidence type="ECO:0000256" key="8">
    <source>
        <dbReference type="HAMAP-Rule" id="MF_00197"/>
    </source>
</evidence>
<accession>A0ABX5LPP9</accession>
<comment type="caution">
    <text evidence="8">Lacks conserved residue(s) required for the propagation of feature annotation.</text>
</comment>
<feature type="binding site" evidence="8">
    <location>
        <begin position="74"/>
        <end position="75"/>
    </location>
    <ligand>
        <name>substrate</name>
    </ligand>
</feature>
<keyword evidence="4 8" id="KW-0028">Amino-acid biosynthesis</keyword>
<dbReference type="SUPFAM" id="SSF54506">
    <property type="entry name" value="Diaminopimelate epimerase-like"/>
    <property type="match status" value="2"/>
</dbReference>
<dbReference type="RefSeq" id="WP_106198525.1">
    <property type="nucleotide sequence ID" value="NZ_JAXEIU010000060.1"/>
</dbReference>
<feature type="binding site" evidence="8">
    <location>
        <begin position="217"/>
        <end position="218"/>
    </location>
    <ligand>
        <name>substrate</name>
    </ligand>
</feature>
<dbReference type="EC" id="5.1.1.7" evidence="3 8"/>
<name>A0ABX5LPP9_9BACT</name>
<comment type="pathway">
    <text evidence="1 8">Amino-acid biosynthesis; L-lysine biosynthesis via DAP pathway; DL-2,6-diaminopimelate from LL-2,6-diaminopimelate: step 1/1.</text>
</comment>
<feature type="binding site" evidence="8">
    <location>
        <position position="64"/>
    </location>
    <ligand>
        <name>substrate</name>
    </ligand>
</feature>
<evidence type="ECO:0000256" key="5">
    <source>
        <dbReference type="ARBA" id="ARBA00023154"/>
    </source>
</evidence>
<protein>
    <recommendedName>
        <fullName evidence="3 8">Diaminopimelate epimerase</fullName>
        <shortName evidence="8">DAP epimerase</shortName>
        <ecNumber evidence="3 8">5.1.1.7</ecNumber>
    </recommendedName>
    <alternativeName>
        <fullName evidence="8">PLP-independent amino acid racemase</fullName>
    </alternativeName>
</protein>
<evidence type="ECO:0000313" key="11">
    <source>
        <dbReference type="Proteomes" id="UP000245523"/>
    </source>
</evidence>
<comment type="caution">
    <text evidence="10">The sequence shown here is derived from an EMBL/GenBank/DDBJ whole genome shotgun (WGS) entry which is preliminary data.</text>
</comment>
<dbReference type="Proteomes" id="UP000245523">
    <property type="component" value="Unassembled WGS sequence"/>
</dbReference>
<dbReference type="InterPro" id="IPR001653">
    <property type="entry name" value="DAP_epimerase_DapF"/>
</dbReference>
<dbReference type="Gene3D" id="3.10.310.10">
    <property type="entry name" value="Diaminopimelate Epimerase, Chain A, domain 1"/>
    <property type="match status" value="2"/>
</dbReference>
<dbReference type="EMBL" id="QGHD01000010">
    <property type="protein sequence ID" value="PWL01860.1"/>
    <property type="molecule type" value="Genomic_DNA"/>
</dbReference>
<dbReference type="InterPro" id="IPR018510">
    <property type="entry name" value="DAP_epimerase_AS"/>
</dbReference>
<comment type="subcellular location">
    <subcellularLocation>
        <location evidence="8">Cytoplasm</location>
    </subcellularLocation>
</comment>
<feature type="active site" description="Proton donor" evidence="8">
    <location>
        <position position="73"/>
    </location>
</feature>
<feature type="binding site" evidence="8">
    <location>
        <position position="189"/>
    </location>
    <ligand>
        <name>substrate</name>
    </ligand>
</feature>
<feature type="binding site" evidence="8">
    <location>
        <begin position="207"/>
        <end position="208"/>
    </location>
    <ligand>
        <name>substrate</name>
    </ligand>
</feature>
<evidence type="ECO:0000256" key="1">
    <source>
        <dbReference type="ARBA" id="ARBA00005196"/>
    </source>
</evidence>
<dbReference type="PANTHER" id="PTHR31689">
    <property type="entry name" value="DIAMINOPIMELATE EPIMERASE, CHLOROPLASTIC"/>
    <property type="match status" value="1"/>
</dbReference>
<comment type="function">
    <text evidence="8">Catalyzes the stereoinversion of LL-2,6-diaminopimelate (L,L-DAP) to meso-diaminopimelate (meso-DAP), a precursor of L-lysine and an essential component of the bacterial peptidoglycan.</text>
</comment>
<evidence type="ECO:0000256" key="4">
    <source>
        <dbReference type="ARBA" id="ARBA00022605"/>
    </source>
</evidence>
<comment type="catalytic activity">
    <reaction evidence="7 8">
        <text>(2S,6S)-2,6-diaminopimelate = meso-2,6-diaminopimelate</text>
        <dbReference type="Rhea" id="RHEA:15393"/>
        <dbReference type="ChEBI" id="CHEBI:57609"/>
        <dbReference type="ChEBI" id="CHEBI:57791"/>
        <dbReference type="EC" id="5.1.1.7"/>
    </reaction>
</comment>
<evidence type="ECO:0000256" key="9">
    <source>
        <dbReference type="PROSITE-ProRule" id="PRU10125"/>
    </source>
</evidence>